<name>A0A6J7KAJ7_9ZZZZ</name>
<evidence type="ECO:0000313" key="1">
    <source>
        <dbReference type="EMBL" id="CAB4952535.1"/>
    </source>
</evidence>
<reference evidence="1" key="1">
    <citation type="submission" date="2020-05" db="EMBL/GenBank/DDBJ databases">
        <authorList>
            <person name="Chiriac C."/>
            <person name="Salcher M."/>
            <person name="Ghai R."/>
            <person name="Kavagutti S V."/>
        </authorList>
    </citation>
    <scope>NUCLEOTIDE SEQUENCE</scope>
</reference>
<organism evidence="1">
    <name type="scientific">freshwater metagenome</name>
    <dbReference type="NCBI Taxonomy" id="449393"/>
    <lineage>
        <taxon>unclassified sequences</taxon>
        <taxon>metagenomes</taxon>
        <taxon>ecological metagenomes</taxon>
    </lineage>
</organism>
<gene>
    <name evidence="1" type="ORF">UFOPK3564_03573</name>
</gene>
<sequence>MRPRPSAAHRVVARAPLVATVAVLAGAAVLPSTAAAKTRHTPCPTGGTTLYRSPKDGLLGLRVYRVGTALRSCTRATGKRRRIRALGAWSPATRISVAGGLLTWTTRRTGADGAASDTVRVVTFVTGRRVLTVTRAAVATSATTPATPDTVLALRTDGLATAWSTTGGRLAVAVALPELVPPPEPGEPPVFHDGPVYALRDVGPALAPDLAKSFVLVDQSETDDCGGTISRTVRLSPVGDRPADVFEYLRRAATPSAGCT</sequence>
<accession>A0A6J7KAJ7</accession>
<protein>
    <submittedName>
        <fullName evidence="1">Unannotated protein</fullName>
    </submittedName>
</protein>
<dbReference type="EMBL" id="CAFBMK010000360">
    <property type="protein sequence ID" value="CAB4952535.1"/>
    <property type="molecule type" value="Genomic_DNA"/>
</dbReference>
<dbReference type="AlphaFoldDB" id="A0A6J7KAJ7"/>
<proteinExistence type="predicted"/>